<evidence type="ECO:0000256" key="5">
    <source>
        <dbReference type="ARBA" id="ARBA00023054"/>
    </source>
</evidence>
<gene>
    <name evidence="10" type="ORF">HNY73_008052</name>
</gene>
<dbReference type="GO" id="GO:0000122">
    <property type="term" value="P:negative regulation of transcription by RNA polymerase II"/>
    <property type="evidence" value="ECO:0007669"/>
    <property type="project" value="InterPro"/>
</dbReference>
<keyword evidence="5 8" id="KW-0175">Coiled coil</keyword>
<evidence type="ECO:0000256" key="2">
    <source>
        <dbReference type="ARBA" id="ARBA00008409"/>
    </source>
</evidence>
<dbReference type="GO" id="GO:0005654">
    <property type="term" value="C:nucleoplasm"/>
    <property type="evidence" value="ECO:0007669"/>
    <property type="project" value="TreeGrafter"/>
</dbReference>
<dbReference type="EMBL" id="JABXBU010000015">
    <property type="protein sequence ID" value="KAF8786319.1"/>
    <property type="molecule type" value="Genomic_DNA"/>
</dbReference>
<dbReference type="GO" id="GO:0004861">
    <property type="term" value="F:cyclin-dependent protein serine/threonine kinase inhibitor activity"/>
    <property type="evidence" value="ECO:0007669"/>
    <property type="project" value="InterPro"/>
</dbReference>
<evidence type="ECO:0000256" key="6">
    <source>
        <dbReference type="ARBA" id="ARBA00023163"/>
    </source>
</evidence>
<evidence type="ECO:0000313" key="11">
    <source>
        <dbReference type="Proteomes" id="UP000807504"/>
    </source>
</evidence>
<comment type="subcellular location">
    <subcellularLocation>
        <location evidence="1">Nucleus</location>
    </subcellularLocation>
</comment>
<evidence type="ECO:0000256" key="9">
    <source>
        <dbReference type="SAM" id="MobiDB-lite"/>
    </source>
</evidence>
<sequence>MSEQMTEPGSSTPLNVEEAAVKKQEIPSHHDSSAIETRTNAANGLKRKKGRRKSGTKKHRAGRNQKRKYKPYHRLSFAERQKVDERNAKRNFRKRQFLRSCGVSLAPQNTNQFLFDDRVIRKSEEIDNSDPSSLSEYDGSNSEGDDFNVMWHREKRQRFERMTRDELIEWFMNLEDEIVEAEKRLEEITKIRIYQEEVRKYETANEELANMNARLTKMLEDMTCKVEKDINKKDQPIENDLSADINTAE</sequence>
<dbReference type="OrthoDB" id="6433494at2759"/>
<evidence type="ECO:0000256" key="4">
    <source>
        <dbReference type="ARBA" id="ARBA00023015"/>
    </source>
</evidence>
<comment type="similarity">
    <text evidence="2">Belongs to the HEXIM family.</text>
</comment>
<reference evidence="10" key="1">
    <citation type="journal article" date="2020" name="bioRxiv">
        <title>Chromosome-level reference genome of the European wasp spider Argiope bruennichi: a resource for studies on range expansion and evolutionary adaptation.</title>
        <authorList>
            <person name="Sheffer M.M."/>
            <person name="Hoppe A."/>
            <person name="Krehenwinkel H."/>
            <person name="Uhl G."/>
            <person name="Kuss A.W."/>
            <person name="Jensen L."/>
            <person name="Jensen C."/>
            <person name="Gillespie R.G."/>
            <person name="Hoff K.J."/>
            <person name="Prost S."/>
        </authorList>
    </citation>
    <scope>NUCLEOTIDE SEQUENCE</scope>
</reference>
<dbReference type="GO" id="GO:0097322">
    <property type="term" value="F:7SK snRNA binding"/>
    <property type="evidence" value="ECO:0007669"/>
    <property type="project" value="TreeGrafter"/>
</dbReference>
<proteinExistence type="inferred from homology"/>
<name>A0A8T0FA41_ARGBR</name>
<keyword evidence="6" id="KW-0804">Transcription</keyword>
<accession>A0A8T0FA41</accession>
<dbReference type="PANTHER" id="PTHR13469:SF8">
    <property type="entry name" value="HEXIM P-TEFB COMPLEX SUBUNIT 1"/>
    <property type="match status" value="1"/>
</dbReference>
<keyword evidence="7" id="KW-0539">Nucleus</keyword>
<dbReference type="Pfam" id="PF15313">
    <property type="entry name" value="HEXIM"/>
    <property type="match status" value="1"/>
</dbReference>
<feature type="coiled-coil region" evidence="8">
    <location>
        <begin position="164"/>
        <end position="225"/>
    </location>
</feature>
<keyword evidence="4" id="KW-0805">Transcription regulation</keyword>
<dbReference type="PANTHER" id="PTHR13469">
    <property type="entry name" value="HEXAMETHYLENE BISACETAMIDE INDUCIBLE 1"/>
    <property type="match status" value="1"/>
</dbReference>
<evidence type="ECO:0000256" key="1">
    <source>
        <dbReference type="ARBA" id="ARBA00004123"/>
    </source>
</evidence>
<protein>
    <submittedName>
        <fullName evidence="10">Protein HEXIM2 like protein</fullName>
    </submittedName>
</protein>
<evidence type="ECO:0000256" key="3">
    <source>
        <dbReference type="ARBA" id="ARBA00022491"/>
    </source>
</evidence>
<dbReference type="OMA" id="ELANMNA"/>
<evidence type="ECO:0000313" key="10">
    <source>
        <dbReference type="EMBL" id="KAF8786319.1"/>
    </source>
</evidence>
<feature type="compositionally biased region" description="Polar residues" evidence="9">
    <location>
        <begin position="1"/>
        <end position="14"/>
    </location>
</feature>
<feature type="region of interest" description="Disordered" evidence="9">
    <location>
        <begin position="1"/>
        <end position="88"/>
    </location>
</feature>
<evidence type="ECO:0000256" key="8">
    <source>
        <dbReference type="SAM" id="Coils"/>
    </source>
</evidence>
<feature type="compositionally biased region" description="Basic and acidic residues" evidence="9">
    <location>
        <begin position="19"/>
        <end position="33"/>
    </location>
</feature>
<dbReference type="InterPro" id="IPR024872">
    <property type="entry name" value="HEXIM"/>
</dbReference>
<dbReference type="AlphaFoldDB" id="A0A8T0FA41"/>
<reference evidence="10" key="2">
    <citation type="submission" date="2020-06" db="EMBL/GenBank/DDBJ databases">
        <authorList>
            <person name="Sheffer M."/>
        </authorList>
    </citation>
    <scope>NUCLEOTIDE SEQUENCE</scope>
</reference>
<dbReference type="Proteomes" id="UP000807504">
    <property type="component" value="Unassembled WGS sequence"/>
</dbReference>
<keyword evidence="3" id="KW-0678">Repressor</keyword>
<evidence type="ECO:0000256" key="7">
    <source>
        <dbReference type="ARBA" id="ARBA00023242"/>
    </source>
</evidence>
<keyword evidence="11" id="KW-1185">Reference proteome</keyword>
<comment type="caution">
    <text evidence="10">The sequence shown here is derived from an EMBL/GenBank/DDBJ whole genome shotgun (WGS) entry which is preliminary data.</text>
</comment>
<dbReference type="GO" id="GO:0005737">
    <property type="term" value="C:cytoplasm"/>
    <property type="evidence" value="ECO:0007669"/>
    <property type="project" value="InterPro"/>
</dbReference>
<feature type="compositionally biased region" description="Basic and acidic residues" evidence="9">
    <location>
        <begin position="76"/>
        <end position="88"/>
    </location>
</feature>
<feature type="compositionally biased region" description="Basic residues" evidence="9">
    <location>
        <begin position="45"/>
        <end position="73"/>
    </location>
</feature>
<organism evidence="10 11">
    <name type="scientific">Argiope bruennichi</name>
    <name type="common">Wasp spider</name>
    <name type="synonym">Aranea bruennichi</name>
    <dbReference type="NCBI Taxonomy" id="94029"/>
    <lineage>
        <taxon>Eukaryota</taxon>
        <taxon>Metazoa</taxon>
        <taxon>Ecdysozoa</taxon>
        <taxon>Arthropoda</taxon>
        <taxon>Chelicerata</taxon>
        <taxon>Arachnida</taxon>
        <taxon>Araneae</taxon>
        <taxon>Araneomorphae</taxon>
        <taxon>Entelegynae</taxon>
        <taxon>Araneoidea</taxon>
        <taxon>Araneidae</taxon>
        <taxon>Argiope</taxon>
    </lineage>
</organism>